<dbReference type="AlphaFoldDB" id="A0AA40A023"/>
<name>A0AA40A023_9PEZI</name>
<feature type="domain" description="Protein kinase" evidence="1">
    <location>
        <begin position="1"/>
        <end position="122"/>
    </location>
</feature>
<sequence length="122" mass="13982">MEYFPLGDLQKHMSKSGPMLEAHVRTVIYQVHTEKTPQNVLIKSQPPQKYCNRIRAPTEMLSTVKGTREYMAPELVYPKSVVEVNNQACDMWSLGEMAHPLQAFWSETCPIKGVYTKLTSHE</sequence>
<dbReference type="GO" id="GO:0005524">
    <property type="term" value="F:ATP binding"/>
    <property type="evidence" value="ECO:0007669"/>
    <property type="project" value="InterPro"/>
</dbReference>
<dbReference type="InterPro" id="IPR000719">
    <property type="entry name" value="Prot_kinase_dom"/>
</dbReference>
<protein>
    <recommendedName>
        <fullName evidence="1">Protein kinase domain-containing protein</fullName>
    </recommendedName>
</protein>
<organism evidence="2 3">
    <name type="scientific">Lasiosphaeria miniovina</name>
    <dbReference type="NCBI Taxonomy" id="1954250"/>
    <lineage>
        <taxon>Eukaryota</taxon>
        <taxon>Fungi</taxon>
        <taxon>Dikarya</taxon>
        <taxon>Ascomycota</taxon>
        <taxon>Pezizomycotina</taxon>
        <taxon>Sordariomycetes</taxon>
        <taxon>Sordariomycetidae</taxon>
        <taxon>Sordariales</taxon>
        <taxon>Lasiosphaeriaceae</taxon>
        <taxon>Lasiosphaeria</taxon>
    </lineage>
</organism>
<comment type="caution">
    <text evidence="2">The sequence shown here is derived from an EMBL/GenBank/DDBJ whole genome shotgun (WGS) entry which is preliminary data.</text>
</comment>
<dbReference type="PROSITE" id="PS50011">
    <property type="entry name" value="PROTEIN_KINASE_DOM"/>
    <property type="match status" value="1"/>
</dbReference>
<reference evidence="2" key="1">
    <citation type="submission" date="2023-06" db="EMBL/GenBank/DDBJ databases">
        <title>Genome-scale phylogeny and comparative genomics of the fungal order Sordariales.</title>
        <authorList>
            <consortium name="Lawrence Berkeley National Laboratory"/>
            <person name="Hensen N."/>
            <person name="Bonometti L."/>
            <person name="Westerberg I."/>
            <person name="Brannstrom I.O."/>
            <person name="Guillou S."/>
            <person name="Cros-Aarteil S."/>
            <person name="Calhoun S."/>
            <person name="Haridas S."/>
            <person name="Kuo A."/>
            <person name="Mondo S."/>
            <person name="Pangilinan J."/>
            <person name="Riley R."/>
            <person name="LaButti K."/>
            <person name="Andreopoulos B."/>
            <person name="Lipzen A."/>
            <person name="Chen C."/>
            <person name="Yanf M."/>
            <person name="Daum C."/>
            <person name="Ng V."/>
            <person name="Clum A."/>
            <person name="Steindorff A."/>
            <person name="Ohm R."/>
            <person name="Martin F."/>
            <person name="Silar P."/>
            <person name="Natvig D."/>
            <person name="Lalanne C."/>
            <person name="Gautier V."/>
            <person name="Ament-velasquez S.L."/>
            <person name="Kruys A."/>
            <person name="Hutchinson M.I."/>
            <person name="Powell A.J."/>
            <person name="Barry K."/>
            <person name="Miller A.N."/>
            <person name="Grigoriev I.V."/>
            <person name="Debuchy R."/>
            <person name="Gladieux P."/>
            <person name="Thoren M.H."/>
            <person name="Johannesson H."/>
        </authorList>
    </citation>
    <scope>NUCLEOTIDE SEQUENCE</scope>
    <source>
        <strain evidence="2">SMH2392-1A</strain>
    </source>
</reference>
<evidence type="ECO:0000313" key="3">
    <source>
        <dbReference type="Proteomes" id="UP001172101"/>
    </source>
</evidence>
<evidence type="ECO:0000259" key="1">
    <source>
        <dbReference type="PROSITE" id="PS50011"/>
    </source>
</evidence>
<dbReference type="SUPFAM" id="SSF56112">
    <property type="entry name" value="Protein kinase-like (PK-like)"/>
    <property type="match status" value="1"/>
</dbReference>
<dbReference type="InterPro" id="IPR011009">
    <property type="entry name" value="Kinase-like_dom_sf"/>
</dbReference>
<dbReference type="GO" id="GO:0004672">
    <property type="term" value="F:protein kinase activity"/>
    <property type="evidence" value="ECO:0007669"/>
    <property type="project" value="InterPro"/>
</dbReference>
<proteinExistence type="predicted"/>
<dbReference type="EMBL" id="JAUIRO010000007">
    <property type="protein sequence ID" value="KAK0706832.1"/>
    <property type="molecule type" value="Genomic_DNA"/>
</dbReference>
<dbReference type="Gene3D" id="1.10.510.10">
    <property type="entry name" value="Transferase(Phosphotransferase) domain 1"/>
    <property type="match status" value="1"/>
</dbReference>
<accession>A0AA40A023</accession>
<gene>
    <name evidence="2" type="ORF">B0T26DRAFT_680457</name>
</gene>
<dbReference type="RefSeq" id="XP_060291926.1">
    <property type="nucleotide sequence ID" value="XM_060440490.1"/>
</dbReference>
<dbReference type="Proteomes" id="UP001172101">
    <property type="component" value="Unassembled WGS sequence"/>
</dbReference>
<dbReference type="GeneID" id="85323760"/>
<evidence type="ECO:0000313" key="2">
    <source>
        <dbReference type="EMBL" id="KAK0706832.1"/>
    </source>
</evidence>
<keyword evidence="3" id="KW-1185">Reference proteome</keyword>